<dbReference type="EMBL" id="VTWU01000008">
    <property type="protein sequence ID" value="KAA9325938.1"/>
    <property type="molecule type" value="Genomic_DNA"/>
</dbReference>
<dbReference type="GO" id="GO:0016209">
    <property type="term" value="F:antioxidant activity"/>
    <property type="evidence" value="ECO:0007669"/>
    <property type="project" value="InterPro"/>
</dbReference>
<dbReference type="PANTHER" id="PTHR42852">
    <property type="entry name" value="THIOL:DISULFIDE INTERCHANGE PROTEIN DSBE"/>
    <property type="match status" value="1"/>
</dbReference>
<dbReference type="Proteomes" id="UP000326380">
    <property type="component" value="Unassembled WGS sequence"/>
</dbReference>
<dbReference type="GO" id="GO:0017004">
    <property type="term" value="P:cytochrome complex assembly"/>
    <property type="evidence" value="ECO:0007669"/>
    <property type="project" value="UniProtKB-KW"/>
</dbReference>
<evidence type="ECO:0000256" key="4">
    <source>
        <dbReference type="ARBA" id="ARBA00023284"/>
    </source>
</evidence>
<comment type="caution">
    <text evidence="5">The sequence shown here is derived from an EMBL/GenBank/DDBJ whole genome shotgun (WGS) entry which is preliminary data.</text>
</comment>
<dbReference type="InterPro" id="IPR050553">
    <property type="entry name" value="Thioredoxin_ResA/DsbE_sf"/>
</dbReference>
<dbReference type="InterPro" id="IPR036249">
    <property type="entry name" value="Thioredoxin-like_sf"/>
</dbReference>
<dbReference type="GO" id="GO:0016491">
    <property type="term" value="F:oxidoreductase activity"/>
    <property type="evidence" value="ECO:0007669"/>
    <property type="project" value="InterPro"/>
</dbReference>
<keyword evidence="2" id="KW-0201">Cytochrome c-type biogenesis</keyword>
<keyword evidence="4" id="KW-0676">Redox-active center</keyword>
<dbReference type="InterPro" id="IPR013766">
    <property type="entry name" value="Thioredoxin_domain"/>
</dbReference>
<name>A0A7L5A2N3_9BACT</name>
<dbReference type="GO" id="GO:0030313">
    <property type="term" value="C:cell envelope"/>
    <property type="evidence" value="ECO:0007669"/>
    <property type="project" value="UniProtKB-SubCell"/>
</dbReference>
<dbReference type="Pfam" id="PF00578">
    <property type="entry name" value="AhpC-TSA"/>
    <property type="match status" value="1"/>
</dbReference>
<comment type="subcellular location">
    <subcellularLocation>
        <location evidence="1">Cell envelope</location>
    </subcellularLocation>
</comment>
<keyword evidence="6" id="KW-1185">Reference proteome</keyword>
<sequence length="279" mass="30200">MGLPLAAGAKLQVTGDATKLAQTGAVRGSAEADTYLTFQQARMRSMMQMRELSTAYRDAKDETAKAAIEKQGEALDAAMAVTTKRLARQTSFLAPYAALTLLGDEAQAAFLDSVTAIYQKVQPASRYTKTLLEHQAKQKATAVGALAPDIQLAGADGKIIPLSSLRGKYVMVDFWASWCGPCRQENPNVVKLYNAYKSKGFEIYGVSLDQDKGKWEKAIAADGLTWTHVSDLKGWQSAAGQQYGIRAIPATVLIDPQGRIIAKNLRGEELEKKVASLLN</sequence>
<dbReference type="SUPFAM" id="SSF52833">
    <property type="entry name" value="Thioredoxin-like"/>
    <property type="match status" value="1"/>
</dbReference>
<evidence type="ECO:0000256" key="1">
    <source>
        <dbReference type="ARBA" id="ARBA00004196"/>
    </source>
</evidence>
<dbReference type="PROSITE" id="PS51352">
    <property type="entry name" value="THIOREDOXIN_2"/>
    <property type="match status" value="1"/>
</dbReference>
<evidence type="ECO:0000313" key="5">
    <source>
        <dbReference type="EMBL" id="KAA9325938.1"/>
    </source>
</evidence>
<dbReference type="Gene3D" id="3.40.30.10">
    <property type="entry name" value="Glutaredoxin"/>
    <property type="match status" value="1"/>
</dbReference>
<dbReference type="InterPro" id="IPR000866">
    <property type="entry name" value="AhpC/TSA"/>
</dbReference>
<evidence type="ECO:0000256" key="2">
    <source>
        <dbReference type="ARBA" id="ARBA00022748"/>
    </source>
</evidence>
<dbReference type="PANTHER" id="PTHR42852:SF6">
    <property type="entry name" value="THIOL:DISULFIDE INTERCHANGE PROTEIN DSBE"/>
    <property type="match status" value="1"/>
</dbReference>
<dbReference type="PROSITE" id="PS00194">
    <property type="entry name" value="THIOREDOXIN_1"/>
    <property type="match status" value="1"/>
</dbReference>
<evidence type="ECO:0000256" key="3">
    <source>
        <dbReference type="ARBA" id="ARBA00023157"/>
    </source>
</evidence>
<dbReference type="CDD" id="cd02966">
    <property type="entry name" value="TlpA_like_family"/>
    <property type="match status" value="1"/>
</dbReference>
<organism evidence="5 6">
    <name type="scientific">Hymenobacter busanensis</name>
    <dbReference type="NCBI Taxonomy" id="2607656"/>
    <lineage>
        <taxon>Bacteria</taxon>
        <taxon>Pseudomonadati</taxon>
        <taxon>Bacteroidota</taxon>
        <taxon>Cytophagia</taxon>
        <taxon>Cytophagales</taxon>
        <taxon>Hymenobacteraceae</taxon>
        <taxon>Hymenobacter</taxon>
    </lineage>
</organism>
<accession>A0A7L5A2N3</accession>
<protein>
    <submittedName>
        <fullName evidence="5">TlpA family protein disulfide reductase</fullName>
    </submittedName>
</protein>
<proteinExistence type="predicted"/>
<dbReference type="InterPro" id="IPR017937">
    <property type="entry name" value="Thioredoxin_CS"/>
</dbReference>
<reference evidence="5 6" key="1">
    <citation type="submission" date="2019-09" db="EMBL/GenBank/DDBJ databases">
        <title>Genome sequence of Hymenobacter sp. M3.</title>
        <authorList>
            <person name="Srinivasan S."/>
        </authorList>
    </citation>
    <scope>NUCLEOTIDE SEQUENCE [LARGE SCALE GENOMIC DNA]</scope>
    <source>
        <strain evidence="5 6">M3</strain>
    </source>
</reference>
<evidence type="ECO:0000313" key="6">
    <source>
        <dbReference type="Proteomes" id="UP000326380"/>
    </source>
</evidence>
<keyword evidence="3" id="KW-1015">Disulfide bond</keyword>
<gene>
    <name evidence="5" type="ORF">F0P96_18975</name>
</gene>
<dbReference type="AlphaFoldDB" id="A0A7L5A2N3"/>